<comment type="similarity">
    <text evidence="3">Belongs to the Nudix hydrolase family.</text>
</comment>
<dbReference type="PANTHER" id="PTHR21340">
    <property type="entry name" value="DIADENOSINE 5,5-P1,P4-TETRAPHOSPHATE PYROPHOSPHOHYDROLASE MUTT"/>
    <property type="match status" value="1"/>
</dbReference>
<comment type="caution">
    <text evidence="5">The sequence shown here is derived from an EMBL/GenBank/DDBJ whole genome shotgun (WGS) entry which is preliminary data.</text>
</comment>
<accession>A0ABQ4PWY2</accession>
<comment type="cofactor">
    <cofactor evidence="1">
        <name>Mg(2+)</name>
        <dbReference type="ChEBI" id="CHEBI:18420"/>
    </cofactor>
</comment>
<evidence type="ECO:0000256" key="3">
    <source>
        <dbReference type="RuleBase" id="RU003476"/>
    </source>
</evidence>
<dbReference type="PROSITE" id="PS00893">
    <property type="entry name" value="NUDIX_BOX"/>
    <property type="match status" value="1"/>
</dbReference>
<gene>
    <name evidence="5" type="ORF">PsB1_1677</name>
</gene>
<evidence type="ECO:0000256" key="2">
    <source>
        <dbReference type="ARBA" id="ARBA00022801"/>
    </source>
</evidence>
<name>A0ABQ4PWY2_9PROT</name>
<dbReference type="InterPro" id="IPR020476">
    <property type="entry name" value="Nudix_hydrolase"/>
</dbReference>
<dbReference type="SUPFAM" id="SSF55811">
    <property type="entry name" value="Nudix"/>
    <property type="match status" value="1"/>
</dbReference>
<evidence type="ECO:0000313" key="5">
    <source>
        <dbReference type="EMBL" id="GIU67523.1"/>
    </source>
</evidence>
<dbReference type="EMBL" id="BPFZ01000010">
    <property type="protein sequence ID" value="GIU67523.1"/>
    <property type="molecule type" value="Genomic_DNA"/>
</dbReference>
<dbReference type="RefSeq" id="WP_284360451.1">
    <property type="nucleotide sequence ID" value="NZ_BPFZ01000010.1"/>
</dbReference>
<reference evidence="5" key="1">
    <citation type="submission" date="2021-05" db="EMBL/GenBank/DDBJ databases">
        <authorList>
            <person name="Tanabe Y."/>
        </authorList>
    </citation>
    <scope>NUCLEOTIDE SEQUENCE</scope>
    <source>
        <strain evidence="5">BOTRYCO-1</strain>
    </source>
</reference>
<reference evidence="5" key="2">
    <citation type="journal article" date="2023" name="ISME Commun">
        <title>Characterization of a bloom-associated alphaproteobacterial lineage, 'Candidatus Phycosocius': insights into freshwater algal-bacterial interactions.</title>
        <authorList>
            <person name="Tanabe Y."/>
            <person name="Yamaguchi H."/>
            <person name="Yoshida M."/>
            <person name="Kai A."/>
            <person name="Okazaki Y."/>
        </authorList>
    </citation>
    <scope>NUCLEOTIDE SEQUENCE</scope>
    <source>
        <strain evidence="5">BOTRYCO-1</strain>
    </source>
</reference>
<dbReference type="InterPro" id="IPR015797">
    <property type="entry name" value="NUDIX_hydrolase-like_dom_sf"/>
</dbReference>
<dbReference type="Gene3D" id="3.90.79.10">
    <property type="entry name" value="Nucleoside Triphosphate Pyrophosphohydrolase"/>
    <property type="match status" value="1"/>
</dbReference>
<dbReference type="Proteomes" id="UP001161064">
    <property type="component" value="Unassembled WGS sequence"/>
</dbReference>
<dbReference type="InterPro" id="IPR000086">
    <property type="entry name" value="NUDIX_hydrolase_dom"/>
</dbReference>
<dbReference type="PRINTS" id="PR00502">
    <property type="entry name" value="NUDIXFAMILY"/>
</dbReference>
<organism evidence="5 6">
    <name type="scientific">Candidatus Phycosocius spiralis</name>
    <dbReference type="NCBI Taxonomy" id="2815099"/>
    <lineage>
        <taxon>Bacteria</taxon>
        <taxon>Pseudomonadati</taxon>
        <taxon>Pseudomonadota</taxon>
        <taxon>Alphaproteobacteria</taxon>
        <taxon>Caulobacterales</taxon>
        <taxon>Caulobacterales incertae sedis</taxon>
        <taxon>Candidatus Phycosocius</taxon>
    </lineage>
</organism>
<proteinExistence type="inferred from homology"/>
<evidence type="ECO:0000259" key="4">
    <source>
        <dbReference type="PROSITE" id="PS51462"/>
    </source>
</evidence>
<dbReference type="InterPro" id="IPR020084">
    <property type="entry name" value="NUDIX_hydrolase_CS"/>
</dbReference>
<sequence>MAHFSMQFGRTEHGKTYLERPSVYGLCTRNDEKIALVRIGTIDRHVYDLPGGGVESGESDAEAVVREFDEETGLTVWPTRQLCRAGQFWINQGTPTNSLCSFFEVELTATDGRPSEPDHQLVWTSMDEAMRKVRHDAHSWAILLWLRERRNGERGRD</sequence>
<keyword evidence="6" id="KW-1185">Reference proteome</keyword>
<keyword evidence="2 3" id="KW-0378">Hydrolase</keyword>
<feature type="domain" description="Nudix hydrolase" evidence="4">
    <location>
        <begin position="17"/>
        <end position="148"/>
    </location>
</feature>
<evidence type="ECO:0000256" key="1">
    <source>
        <dbReference type="ARBA" id="ARBA00001946"/>
    </source>
</evidence>
<protein>
    <submittedName>
        <fullName evidence="5">DNA mismatch repair protein MutT</fullName>
    </submittedName>
</protein>
<dbReference type="PROSITE" id="PS51462">
    <property type="entry name" value="NUDIX"/>
    <property type="match status" value="1"/>
</dbReference>
<dbReference type="InterPro" id="IPR051325">
    <property type="entry name" value="Nudix_hydrolase_domain"/>
</dbReference>
<evidence type="ECO:0000313" key="6">
    <source>
        <dbReference type="Proteomes" id="UP001161064"/>
    </source>
</evidence>
<dbReference type="PANTHER" id="PTHR21340:SF0">
    <property type="entry name" value="BIS(5'-NUCLEOSYL)-TETRAPHOSPHATASE [ASYMMETRICAL]"/>
    <property type="match status" value="1"/>
</dbReference>
<dbReference type="Pfam" id="PF00293">
    <property type="entry name" value="NUDIX"/>
    <property type="match status" value="1"/>
</dbReference>